<dbReference type="EMBL" id="JACHCF010000010">
    <property type="protein sequence ID" value="MBB5622892.1"/>
    <property type="molecule type" value="Genomic_DNA"/>
</dbReference>
<dbReference type="PRINTS" id="PR00081">
    <property type="entry name" value="GDHRDH"/>
</dbReference>
<dbReference type="InterPro" id="IPR036291">
    <property type="entry name" value="NAD(P)-bd_dom_sf"/>
</dbReference>
<dbReference type="PANTHER" id="PTHR42901">
    <property type="entry name" value="ALCOHOL DEHYDROGENASE"/>
    <property type="match status" value="1"/>
</dbReference>
<comment type="caution">
    <text evidence="4">The sequence shown here is derived from an EMBL/GenBank/DDBJ whole genome shotgun (WGS) entry which is preliminary data.</text>
</comment>
<dbReference type="AlphaFoldDB" id="A0A7W8YWF9"/>
<evidence type="ECO:0000313" key="4">
    <source>
        <dbReference type="EMBL" id="MBB5622892.1"/>
    </source>
</evidence>
<dbReference type="Gene3D" id="3.40.50.720">
    <property type="entry name" value="NAD(P)-binding Rossmann-like Domain"/>
    <property type="match status" value="1"/>
</dbReference>
<dbReference type="PRINTS" id="PR00080">
    <property type="entry name" value="SDRFAMILY"/>
</dbReference>
<organism evidence="4 5">
    <name type="scientific">Pedobacter cryoconitis</name>
    <dbReference type="NCBI Taxonomy" id="188932"/>
    <lineage>
        <taxon>Bacteria</taxon>
        <taxon>Pseudomonadati</taxon>
        <taxon>Bacteroidota</taxon>
        <taxon>Sphingobacteriia</taxon>
        <taxon>Sphingobacteriales</taxon>
        <taxon>Sphingobacteriaceae</taxon>
        <taxon>Pedobacter</taxon>
    </lineage>
</organism>
<evidence type="ECO:0000313" key="5">
    <source>
        <dbReference type="Proteomes" id="UP000537718"/>
    </source>
</evidence>
<protein>
    <recommendedName>
        <fullName evidence="6">Short-chain dehydrogenase</fullName>
    </recommendedName>
</protein>
<gene>
    <name evidence="4" type="ORF">HDE69_003974</name>
</gene>
<dbReference type="GO" id="GO:0016491">
    <property type="term" value="F:oxidoreductase activity"/>
    <property type="evidence" value="ECO:0007669"/>
    <property type="project" value="UniProtKB-KW"/>
</dbReference>
<evidence type="ECO:0000256" key="2">
    <source>
        <dbReference type="ARBA" id="ARBA00023002"/>
    </source>
</evidence>
<dbReference type="SUPFAM" id="SSF51735">
    <property type="entry name" value="NAD(P)-binding Rossmann-fold domains"/>
    <property type="match status" value="1"/>
</dbReference>
<sequence length="284" mass="31505">MAKILITGAGSGFAREAALRLAEKGNSVIATVEIVAQIAGLKKEAEDRGIDLQVEKLDVTNSDDHIKAWKWDIDVLLNNAGISEGGSAVDIPLDKVRRQFEVNVFGPLALTQGFAKKFIENKKGKIVFLSSVAGLSADPFTGAYAASKHSIEAFAEALNKEVSEFGVQVATINPGPYLTGFNDRMFETWKEWRDDDNHTVFDYSKISFPHEQYDPEAIVDLIVKVLSNEIDNYRNLLPESFADQIKEQQKLVWTKKQNSTTGKRDELVQKAYEIKPGTPVGEEK</sequence>
<name>A0A7W8YWF9_9SPHI</name>
<dbReference type="InterPro" id="IPR002347">
    <property type="entry name" value="SDR_fam"/>
</dbReference>
<comment type="similarity">
    <text evidence="1 3">Belongs to the short-chain dehydrogenases/reductases (SDR) family.</text>
</comment>
<keyword evidence="2" id="KW-0560">Oxidoreductase</keyword>
<dbReference type="Pfam" id="PF00106">
    <property type="entry name" value="adh_short"/>
    <property type="match status" value="1"/>
</dbReference>
<reference evidence="4 5" key="1">
    <citation type="submission" date="2020-08" db="EMBL/GenBank/DDBJ databases">
        <title>Genomic Encyclopedia of Type Strains, Phase IV (KMG-V): Genome sequencing to study the core and pangenomes of soil and plant-associated prokaryotes.</title>
        <authorList>
            <person name="Whitman W."/>
        </authorList>
    </citation>
    <scope>NUCLEOTIDE SEQUENCE [LARGE SCALE GENOMIC DNA]</scope>
    <source>
        <strain evidence="4 5">MP7CTX6</strain>
    </source>
</reference>
<dbReference type="NCBIfam" id="NF006776">
    <property type="entry name" value="PRK09291.1"/>
    <property type="match status" value="1"/>
</dbReference>
<dbReference type="RefSeq" id="WP_221270720.1">
    <property type="nucleotide sequence ID" value="NZ_JACHCF010000010.1"/>
</dbReference>
<dbReference type="Proteomes" id="UP000537718">
    <property type="component" value="Unassembled WGS sequence"/>
</dbReference>
<evidence type="ECO:0000256" key="1">
    <source>
        <dbReference type="ARBA" id="ARBA00006484"/>
    </source>
</evidence>
<accession>A0A7W8YWF9</accession>
<evidence type="ECO:0000256" key="3">
    <source>
        <dbReference type="RuleBase" id="RU000363"/>
    </source>
</evidence>
<proteinExistence type="inferred from homology"/>
<dbReference type="PANTHER" id="PTHR42901:SF1">
    <property type="entry name" value="ALCOHOL DEHYDROGENASE"/>
    <property type="match status" value="1"/>
</dbReference>
<evidence type="ECO:0008006" key="6">
    <source>
        <dbReference type="Google" id="ProtNLM"/>
    </source>
</evidence>